<comment type="caution">
    <text evidence="1">The sequence shown here is derived from an EMBL/GenBank/DDBJ whole genome shotgun (WGS) entry which is preliminary data.</text>
</comment>
<dbReference type="EMBL" id="DWWN01000010">
    <property type="protein sequence ID" value="HJC44797.1"/>
    <property type="molecule type" value="Genomic_DNA"/>
</dbReference>
<proteinExistence type="predicted"/>
<evidence type="ECO:0000313" key="1">
    <source>
        <dbReference type="EMBL" id="HJC44797.1"/>
    </source>
</evidence>
<dbReference type="AlphaFoldDB" id="A0A9D2P7A3"/>
<reference evidence="1" key="2">
    <citation type="submission" date="2021-04" db="EMBL/GenBank/DDBJ databases">
        <authorList>
            <person name="Gilroy R."/>
        </authorList>
    </citation>
    <scope>NUCLEOTIDE SEQUENCE</scope>
    <source>
        <strain evidence="1">ChiSjej5B23-2810</strain>
    </source>
</reference>
<dbReference type="Proteomes" id="UP000823906">
    <property type="component" value="Unassembled WGS sequence"/>
</dbReference>
<organism evidence="1 2">
    <name type="scientific">Candidatus Faecalibacterium faecigallinarum</name>
    <dbReference type="NCBI Taxonomy" id="2838577"/>
    <lineage>
        <taxon>Bacteria</taxon>
        <taxon>Bacillati</taxon>
        <taxon>Bacillota</taxon>
        <taxon>Clostridia</taxon>
        <taxon>Eubacteriales</taxon>
        <taxon>Oscillospiraceae</taxon>
        <taxon>Faecalibacterium</taxon>
    </lineage>
</organism>
<protein>
    <submittedName>
        <fullName evidence="1">Uncharacterized protein</fullName>
    </submittedName>
</protein>
<name>A0A9D2P7A3_9FIRM</name>
<reference evidence="1" key="1">
    <citation type="journal article" date="2021" name="PeerJ">
        <title>Extensive microbial diversity within the chicken gut microbiome revealed by metagenomics and culture.</title>
        <authorList>
            <person name="Gilroy R."/>
            <person name="Ravi A."/>
            <person name="Getino M."/>
            <person name="Pursley I."/>
            <person name="Horton D.L."/>
            <person name="Alikhan N.F."/>
            <person name="Baker D."/>
            <person name="Gharbi K."/>
            <person name="Hall N."/>
            <person name="Watson M."/>
            <person name="Adriaenssens E.M."/>
            <person name="Foster-Nyarko E."/>
            <person name="Jarju S."/>
            <person name="Secka A."/>
            <person name="Antonio M."/>
            <person name="Oren A."/>
            <person name="Chaudhuri R.R."/>
            <person name="La Ragione R."/>
            <person name="Hildebrand F."/>
            <person name="Pallen M.J."/>
        </authorList>
    </citation>
    <scope>NUCLEOTIDE SEQUENCE</scope>
    <source>
        <strain evidence="1">ChiSjej5B23-2810</strain>
    </source>
</reference>
<evidence type="ECO:0000313" key="2">
    <source>
        <dbReference type="Proteomes" id="UP000823906"/>
    </source>
</evidence>
<accession>A0A9D2P7A3</accession>
<gene>
    <name evidence="1" type="ORF">H9703_01440</name>
</gene>
<sequence length="45" mass="5487">MRYFTHIYSFVVFGFPMAQSARKAAKKRLRGRRFVMVLWKMRAFV</sequence>